<dbReference type="Pfam" id="PF07963">
    <property type="entry name" value="N_methyl"/>
    <property type="match status" value="1"/>
</dbReference>
<evidence type="ECO:0000256" key="1">
    <source>
        <dbReference type="SAM" id="Phobius"/>
    </source>
</evidence>
<keyword evidence="1" id="KW-1133">Transmembrane helix</keyword>
<reference evidence="2 3" key="1">
    <citation type="submission" date="2019-02" db="EMBL/GenBank/DDBJ databases">
        <title>Marinobacter halodurans sp. nov., a marine bacterium isolated from sea tidal flat.</title>
        <authorList>
            <person name="Yoo Y."/>
            <person name="Lee D.W."/>
            <person name="Kim B.S."/>
            <person name="Kim J.-J."/>
        </authorList>
    </citation>
    <scope>NUCLEOTIDE SEQUENCE [LARGE SCALE GENOMIC DNA]</scope>
    <source>
        <strain evidence="2 3">YJ-S3-2</strain>
    </source>
</reference>
<evidence type="ECO:0000313" key="3">
    <source>
        <dbReference type="Proteomes" id="UP000313645"/>
    </source>
</evidence>
<comment type="caution">
    <text evidence="2">The sequence shown here is derived from an EMBL/GenBank/DDBJ whole genome shotgun (WGS) entry which is preliminary data.</text>
</comment>
<organism evidence="2 3">
    <name type="scientific">Marinobacter halodurans</name>
    <dbReference type="NCBI Taxonomy" id="2528979"/>
    <lineage>
        <taxon>Bacteria</taxon>
        <taxon>Pseudomonadati</taxon>
        <taxon>Pseudomonadota</taxon>
        <taxon>Gammaproteobacteria</taxon>
        <taxon>Pseudomonadales</taxon>
        <taxon>Marinobacteraceae</taxon>
        <taxon>Marinobacter</taxon>
    </lineage>
</organism>
<dbReference type="EMBL" id="SJDL01000016">
    <property type="protein sequence ID" value="TBW55431.1"/>
    <property type="molecule type" value="Genomic_DNA"/>
</dbReference>
<protein>
    <submittedName>
        <fullName evidence="2">Prepilin-type N-terminal cleavage/methylation domain-containing protein</fullName>
    </submittedName>
</protein>
<name>A0ABY1ZJQ0_9GAMM</name>
<gene>
    <name evidence="2" type="ORF">EZI54_11425</name>
</gene>
<feature type="transmembrane region" description="Helical" evidence="1">
    <location>
        <begin position="12"/>
        <end position="37"/>
    </location>
</feature>
<dbReference type="InterPro" id="IPR012902">
    <property type="entry name" value="N_methyl_site"/>
</dbReference>
<dbReference type="NCBIfam" id="TIGR02532">
    <property type="entry name" value="IV_pilin_GFxxxE"/>
    <property type="match status" value="1"/>
</dbReference>
<evidence type="ECO:0000313" key="2">
    <source>
        <dbReference type="EMBL" id="TBW55431.1"/>
    </source>
</evidence>
<dbReference type="PROSITE" id="PS00409">
    <property type="entry name" value="PROKAR_NTER_METHYL"/>
    <property type="match status" value="1"/>
</dbReference>
<keyword evidence="3" id="KW-1185">Reference proteome</keyword>
<accession>A0ABY1ZJQ0</accession>
<dbReference type="Proteomes" id="UP000313645">
    <property type="component" value="Unassembled WGS sequence"/>
</dbReference>
<proteinExistence type="predicted"/>
<keyword evidence="1" id="KW-0472">Membrane</keyword>
<keyword evidence="1" id="KW-0812">Transmembrane</keyword>
<sequence>MNMSIRPPTQQQGFSLVELMVTLVISLVAIISILSLFQGMTRNSVEVKVGASLDGDVQLGLLTAHKLLQGAGFSSAADAATPGYGTDLLLISKARLDKSGAFHGTPVASKSLGTPVKAGAGWALLWRSGDTLEGLYAPAKGGLLTLTATGGATPLTGSSNNWQTNTALIAPPSVDSANLASTGRVGVTLASSSCQPPGLAAESVNTGKFTVTLAANGYAAGAAQVSTTCLVNF</sequence>